<dbReference type="Pfam" id="PF01614">
    <property type="entry name" value="IclR_C"/>
    <property type="match status" value="1"/>
</dbReference>
<dbReference type="PANTHER" id="PTHR30136:SF24">
    <property type="entry name" value="HTH-TYPE TRANSCRIPTIONAL REPRESSOR ALLR"/>
    <property type="match status" value="1"/>
</dbReference>
<dbReference type="RefSeq" id="WP_284341336.1">
    <property type="nucleotide sequence ID" value="NZ_BSNS01000015.1"/>
</dbReference>
<dbReference type="Proteomes" id="UP001156691">
    <property type="component" value="Unassembled WGS sequence"/>
</dbReference>
<protein>
    <recommendedName>
        <fullName evidence="1">IclR-ED domain-containing protein</fullName>
    </recommendedName>
</protein>
<comment type="caution">
    <text evidence="2">The sequence shown here is derived from an EMBL/GenBank/DDBJ whole genome shotgun (WGS) entry which is preliminary data.</text>
</comment>
<keyword evidence="3" id="KW-1185">Reference proteome</keyword>
<dbReference type="PANTHER" id="PTHR30136">
    <property type="entry name" value="HELIX-TURN-HELIX TRANSCRIPTIONAL REGULATOR, ICLR FAMILY"/>
    <property type="match status" value="1"/>
</dbReference>
<dbReference type="SUPFAM" id="SSF55781">
    <property type="entry name" value="GAF domain-like"/>
    <property type="match status" value="1"/>
</dbReference>
<reference evidence="3" key="1">
    <citation type="journal article" date="2019" name="Int. J. Syst. Evol. Microbiol.">
        <title>The Global Catalogue of Microorganisms (GCM) 10K type strain sequencing project: providing services to taxonomists for standard genome sequencing and annotation.</title>
        <authorList>
            <consortium name="The Broad Institute Genomics Platform"/>
            <consortium name="The Broad Institute Genome Sequencing Center for Infectious Disease"/>
            <person name="Wu L."/>
            <person name="Ma J."/>
        </authorList>
    </citation>
    <scope>NUCLEOTIDE SEQUENCE [LARGE SCALE GENOMIC DNA]</scope>
    <source>
        <strain evidence="3">NBRC 112416</strain>
    </source>
</reference>
<dbReference type="InterPro" id="IPR014757">
    <property type="entry name" value="Tscrpt_reg_IclR_C"/>
</dbReference>
<name>A0ABQ5W792_9HYPH</name>
<feature type="domain" description="IclR-ED" evidence="1">
    <location>
        <begin position="1"/>
        <end position="187"/>
    </location>
</feature>
<accession>A0ABQ5W792</accession>
<evidence type="ECO:0000259" key="1">
    <source>
        <dbReference type="PROSITE" id="PS51078"/>
    </source>
</evidence>
<dbReference type="EMBL" id="BSNS01000015">
    <property type="protein sequence ID" value="GLQ55918.1"/>
    <property type="molecule type" value="Genomic_DNA"/>
</dbReference>
<evidence type="ECO:0000313" key="2">
    <source>
        <dbReference type="EMBL" id="GLQ55918.1"/>
    </source>
</evidence>
<evidence type="ECO:0000313" key="3">
    <source>
        <dbReference type="Proteomes" id="UP001156691"/>
    </source>
</evidence>
<dbReference type="InterPro" id="IPR029016">
    <property type="entry name" value="GAF-like_dom_sf"/>
</dbReference>
<gene>
    <name evidence="2" type="ORF">GCM10010862_31770</name>
</gene>
<proteinExistence type="predicted"/>
<sequence length="194" mass="21066">MTTLEAREFVHFSPGDNHWHVGLGAFAVGTAFERDRHFVSTALPSLRRLRDVTKGREICRSVARVGGRVPITTSGMGKAILSSYSLAEISDVLRRRGLRRLTPNTLATREALVQNLIQIESVGYSVDDQENSPDVRCIAAPVYDGRSEILCAISVSGVPSRITPDCVPVIGRTVARIAGELSDLMRGQGAPLQL</sequence>
<organism evidence="2 3">
    <name type="scientific">Devosia nitrariae</name>
    <dbReference type="NCBI Taxonomy" id="2071872"/>
    <lineage>
        <taxon>Bacteria</taxon>
        <taxon>Pseudomonadati</taxon>
        <taxon>Pseudomonadota</taxon>
        <taxon>Alphaproteobacteria</taxon>
        <taxon>Hyphomicrobiales</taxon>
        <taxon>Devosiaceae</taxon>
        <taxon>Devosia</taxon>
    </lineage>
</organism>
<dbReference type="PROSITE" id="PS51078">
    <property type="entry name" value="ICLR_ED"/>
    <property type="match status" value="1"/>
</dbReference>
<dbReference type="Gene3D" id="3.30.450.40">
    <property type="match status" value="1"/>
</dbReference>
<dbReference type="InterPro" id="IPR050707">
    <property type="entry name" value="HTH_MetabolicPath_Reg"/>
</dbReference>